<keyword evidence="5" id="KW-0812">Transmembrane</keyword>
<organism evidence="7 8">
    <name type="scientific">Rotaria sordida</name>
    <dbReference type="NCBI Taxonomy" id="392033"/>
    <lineage>
        <taxon>Eukaryota</taxon>
        <taxon>Metazoa</taxon>
        <taxon>Spiralia</taxon>
        <taxon>Gnathifera</taxon>
        <taxon>Rotifera</taxon>
        <taxon>Eurotatoria</taxon>
        <taxon>Bdelloidea</taxon>
        <taxon>Philodinida</taxon>
        <taxon>Philodinidae</taxon>
        <taxon>Rotaria</taxon>
    </lineage>
</organism>
<dbReference type="Proteomes" id="UP000663864">
    <property type="component" value="Unassembled WGS sequence"/>
</dbReference>
<reference evidence="7" key="1">
    <citation type="submission" date="2021-02" db="EMBL/GenBank/DDBJ databases">
        <authorList>
            <person name="Nowell W R."/>
        </authorList>
    </citation>
    <scope>NUCLEOTIDE SEQUENCE</scope>
</reference>
<keyword evidence="3" id="KW-0862">Zinc</keyword>
<evidence type="ECO:0000256" key="2">
    <source>
        <dbReference type="ARBA" id="ARBA00022771"/>
    </source>
</evidence>
<protein>
    <recommendedName>
        <fullName evidence="6">RING-type domain-containing protein</fullName>
    </recommendedName>
</protein>
<evidence type="ECO:0000256" key="5">
    <source>
        <dbReference type="SAM" id="Phobius"/>
    </source>
</evidence>
<dbReference type="EMBL" id="CAJNOT010000525">
    <property type="protein sequence ID" value="CAF1011020.1"/>
    <property type="molecule type" value="Genomic_DNA"/>
</dbReference>
<evidence type="ECO:0000259" key="6">
    <source>
        <dbReference type="PROSITE" id="PS50089"/>
    </source>
</evidence>
<dbReference type="Pfam" id="PF00097">
    <property type="entry name" value="zf-C3HC4"/>
    <property type="match status" value="1"/>
</dbReference>
<dbReference type="Gene3D" id="3.30.40.10">
    <property type="entry name" value="Zinc/RING finger domain, C3HC4 (zinc finger)"/>
    <property type="match status" value="2"/>
</dbReference>
<dbReference type="PROSITE" id="PS00518">
    <property type="entry name" value="ZF_RING_1"/>
    <property type="match status" value="1"/>
</dbReference>
<evidence type="ECO:0000256" key="4">
    <source>
        <dbReference type="PROSITE-ProRule" id="PRU00175"/>
    </source>
</evidence>
<dbReference type="InterPro" id="IPR013083">
    <property type="entry name" value="Znf_RING/FYVE/PHD"/>
</dbReference>
<keyword evidence="5" id="KW-0472">Membrane</keyword>
<dbReference type="SUPFAM" id="SSF49599">
    <property type="entry name" value="TRAF domain-like"/>
    <property type="match status" value="1"/>
</dbReference>
<evidence type="ECO:0000256" key="1">
    <source>
        <dbReference type="ARBA" id="ARBA00022723"/>
    </source>
</evidence>
<dbReference type="SUPFAM" id="SSF57850">
    <property type="entry name" value="RING/U-box"/>
    <property type="match status" value="1"/>
</dbReference>
<dbReference type="InterPro" id="IPR018957">
    <property type="entry name" value="Znf_C3HC4_RING-type"/>
</dbReference>
<keyword evidence="1" id="KW-0479">Metal-binding</keyword>
<accession>A0A814HJS9</accession>
<evidence type="ECO:0000313" key="8">
    <source>
        <dbReference type="Proteomes" id="UP000663864"/>
    </source>
</evidence>
<name>A0A814HJS9_9BILA</name>
<dbReference type="GO" id="GO:0008270">
    <property type="term" value="F:zinc ion binding"/>
    <property type="evidence" value="ECO:0007669"/>
    <property type="project" value="UniProtKB-KW"/>
</dbReference>
<gene>
    <name evidence="7" type="ORF">ZHD862_LOCUS13034</name>
</gene>
<dbReference type="PROSITE" id="PS50089">
    <property type="entry name" value="ZF_RING_2"/>
    <property type="match status" value="1"/>
</dbReference>
<comment type="caution">
    <text evidence="7">The sequence shown here is derived from an EMBL/GenBank/DDBJ whole genome shotgun (WGS) entry which is preliminary data.</text>
</comment>
<dbReference type="InterPro" id="IPR017907">
    <property type="entry name" value="Znf_RING_CS"/>
</dbReference>
<evidence type="ECO:0000313" key="7">
    <source>
        <dbReference type="EMBL" id="CAF1011020.1"/>
    </source>
</evidence>
<dbReference type="AlphaFoldDB" id="A0A814HJS9"/>
<keyword evidence="2 4" id="KW-0863">Zinc-finger</keyword>
<sequence>MTDEETCFFEEECIDQDRVVHDQYHVINELCCIICQGLLWKPRSCASCQHLFCNQCIRIWRKVNPTSCPFRCSPYEEKRAPPHIHSLLGRLSIRCRNSLFGCTEVLSYDLLEQHETEECQFPTKRCNICRKYILISEIDQHQIFCIPAVTQCFACKYLIDRTVYQQHMIKCIQERLDLLIEQMIPSPDDFEILENNTLTFPQEYGNETGFTRLNNRLQRFLFLMPKANLVEFDAVVQARQQNCCARIWTMLRLIFFNKSQAAQILTSLFWFGIGTIIGLLLYFCLFIQRQWIIRFWPSCSTCIF</sequence>
<keyword evidence="5" id="KW-1133">Transmembrane helix</keyword>
<evidence type="ECO:0000256" key="3">
    <source>
        <dbReference type="ARBA" id="ARBA00022833"/>
    </source>
</evidence>
<dbReference type="InterPro" id="IPR001841">
    <property type="entry name" value="Znf_RING"/>
</dbReference>
<feature type="domain" description="RING-type" evidence="6">
    <location>
        <begin position="32"/>
        <end position="69"/>
    </location>
</feature>
<proteinExistence type="predicted"/>
<feature type="transmembrane region" description="Helical" evidence="5">
    <location>
        <begin position="268"/>
        <end position="287"/>
    </location>
</feature>